<dbReference type="EMBL" id="BMFY01000004">
    <property type="protein sequence ID" value="GGA11842.1"/>
    <property type="molecule type" value="Genomic_DNA"/>
</dbReference>
<proteinExistence type="predicted"/>
<comment type="caution">
    <text evidence="2">The sequence shown here is derived from an EMBL/GenBank/DDBJ whole genome shotgun (WGS) entry which is preliminary data.</text>
</comment>
<evidence type="ECO:0000313" key="3">
    <source>
        <dbReference type="Proteomes" id="UP000616114"/>
    </source>
</evidence>
<sequence>MSGRPGGQAAGVLETLGGRGLSLGVAESLTGGLLAARIVAVPGASAVFRGGVVSYATDLKHAILGVEASLLASRGAVDPDVARAMARGARHVLGADLALATTGVAGPGPQDGQPVGRVFVAVAGLLAPGTDAGEWVRRLDLGGNRQQIREAAVTAALELLVGLLAGEPRLAE</sequence>
<dbReference type="Gene3D" id="3.90.950.20">
    <property type="entry name" value="CinA-like"/>
    <property type="match status" value="1"/>
</dbReference>
<keyword evidence="3" id="KW-1185">Reference proteome</keyword>
<dbReference type="AlphaFoldDB" id="A0A8J2TXI4"/>
<gene>
    <name evidence="2" type="ORF">GCM10011333_13450</name>
</gene>
<reference evidence="2" key="2">
    <citation type="submission" date="2020-09" db="EMBL/GenBank/DDBJ databases">
        <authorList>
            <person name="Sun Q."/>
            <person name="Zhou Y."/>
        </authorList>
    </citation>
    <scope>NUCLEOTIDE SEQUENCE</scope>
    <source>
        <strain evidence="2">CGMCC 1.12785</strain>
    </source>
</reference>
<dbReference type="SUPFAM" id="SSF142433">
    <property type="entry name" value="CinA-like"/>
    <property type="match status" value="1"/>
</dbReference>
<name>A0A8J2TXI4_9MICO</name>
<accession>A0A8J2TXI4</accession>
<dbReference type="InterPro" id="IPR008136">
    <property type="entry name" value="CinA_C"/>
</dbReference>
<evidence type="ECO:0000313" key="2">
    <source>
        <dbReference type="EMBL" id="GGA11842.1"/>
    </source>
</evidence>
<dbReference type="InterPro" id="IPR036653">
    <property type="entry name" value="CinA-like_C"/>
</dbReference>
<dbReference type="NCBIfam" id="TIGR00199">
    <property type="entry name" value="PncC_domain"/>
    <property type="match status" value="1"/>
</dbReference>
<evidence type="ECO:0000259" key="1">
    <source>
        <dbReference type="Pfam" id="PF02464"/>
    </source>
</evidence>
<reference evidence="2" key="1">
    <citation type="journal article" date="2014" name="Int. J. Syst. Evol. Microbiol.">
        <title>Complete genome sequence of Corynebacterium casei LMG S-19264T (=DSM 44701T), isolated from a smear-ripened cheese.</title>
        <authorList>
            <consortium name="US DOE Joint Genome Institute (JGI-PGF)"/>
            <person name="Walter F."/>
            <person name="Albersmeier A."/>
            <person name="Kalinowski J."/>
            <person name="Ruckert C."/>
        </authorList>
    </citation>
    <scope>NUCLEOTIDE SEQUENCE</scope>
    <source>
        <strain evidence="2">CGMCC 1.12785</strain>
    </source>
</reference>
<protein>
    <submittedName>
        <fullName evidence="2">Competence damage-inducible protein A</fullName>
    </submittedName>
</protein>
<dbReference type="Pfam" id="PF02464">
    <property type="entry name" value="CinA"/>
    <property type="match status" value="1"/>
</dbReference>
<dbReference type="RefSeq" id="WP_188550147.1">
    <property type="nucleotide sequence ID" value="NZ_BMFY01000004.1"/>
</dbReference>
<organism evidence="2 3">
    <name type="scientific">Sediminivirga luteola</name>
    <dbReference type="NCBI Taxonomy" id="1774748"/>
    <lineage>
        <taxon>Bacteria</taxon>
        <taxon>Bacillati</taxon>
        <taxon>Actinomycetota</taxon>
        <taxon>Actinomycetes</taxon>
        <taxon>Micrococcales</taxon>
        <taxon>Brevibacteriaceae</taxon>
        <taxon>Sediminivirga</taxon>
    </lineage>
</organism>
<dbReference type="Proteomes" id="UP000616114">
    <property type="component" value="Unassembled WGS sequence"/>
</dbReference>
<feature type="domain" description="CinA C-terminal" evidence="1">
    <location>
        <begin position="11"/>
        <end position="161"/>
    </location>
</feature>